<organism evidence="1 2">
    <name type="scientific">Leptidea sinapis</name>
    <dbReference type="NCBI Taxonomy" id="189913"/>
    <lineage>
        <taxon>Eukaryota</taxon>
        <taxon>Metazoa</taxon>
        <taxon>Ecdysozoa</taxon>
        <taxon>Arthropoda</taxon>
        <taxon>Hexapoda</taxon>
        <taxon>Insecta</taxon>
        <taxon>Pterygota</taxon>
        <taxon>Neoptera</taxon>
        <taxon>Endopterygota</taxon>
        <taxon>Lepidoptera</taxon>
        <taxon>Glossata</taxon>
        <taxon>Ditrysia</taxon>
        <taxon>Papilionoidea</taxon>
        <taxon>Pieridae</taxon>
        <taxon>Dismorphiinae</taxon>
        <taxon>Leptidea</taxon>
    </lineage>
</organism>
<dbReference type="InterPro" id="IPR036872">
    <property type="entry name" value="CH_dom_sf"/>
</dbReference>
<dbReference type="PANTHER" id="PTHR12784">
    <property type="entry name" value="STEERIN"/>
    <property type="match status" value="1"/>
</dbReference>
<dbReference type="PANTHER" id="PTHR12784:SF28">
    <property type="entry name" value="PROTEIN SICKIE"/>
    <property type="match status" value="1"/>
</dbReference>
<evidence type="ECO:0000313" key="1">
    <source>
        <dbReference type="EMBL" id="VVC91795.1"/>
    </source>
</evidence>
<dbReference type="Proteomes" id="UP000324832">
    <property type="component" value="Unassembled WGS sequence"/>
</dbReference>
<evidence type="ECO:0008006" key="3">
    <source>
        <dbReference type="Google" id="ProtNLM"/>
    </source>
</evidence>
<dbReference type="EMBL" id="FZQP02001115">
    <property type="protein sequence ID" value="VVC91795.1"/>
    <property type="molecule type" value="Genomic_DNA"/>
</dbReference>
<dbReference type="AlphaFoldDB" id="A0A5E4Q0I6"/>
<accession>A0A5E4Q0I6</accession>
<dbReference type="Gene3D" id="1.10.418.10">
    <property type="entry name" value="Calponin-like domain"/>
    <property type="match status" value="1"/>
</dbReference>
<dbReference type="SUPFAM" id="SSF47576">
    <property type="entry name" value="Calponin-homology domain, CH-domain"/>
    <property type="match status" value="1"/>
</dbReference>
<gene>
    <name evidence="1" type="ORF">LSINAPIS_LOCUS4367</name>
</gene>
<name>A0A5E4Q0I6_9NEOP</name>
<protein>
    <recommendedName>
        <fullName evidence="3">Calponin-homology (CH) domain-containing protein</fullName>
    </recommendedName>
</protein>
<dbReference type="GO" id="GO:0022008">
    <property type="term" value="P:neurogenesis"/>
    <property type="evidence" value="ECO:0007669"/>
    <property type="project" value="InterPro"/>
</dbReference>
<keyword evidence="2" id="KW-1185">Reference proteome</keyword>
<reference evidence="1 2" key="1">
    <citation type="submission" date="2017-07" db="EMBL/GenBank/DDBJ databases">
        <authorList>
            <person name="Talla V."/>
            <person name="Backstrom N."/>
        </authorList>
    </citation>
    <scope>NUCLEOTIDE SEQUENCE [LARGE SCALE GENOMIC DNA]</scope>
</reference>
<dbReference type="InterPro" id="IPR039041">
    <property type="entry name" value="Nav/unc-53"/>
</dbReference>
<evidence type="ECO:0000313" key="2">
    <source>
        <dbReference type="Proteomes" id="UP000324832"/>
    </source>
</evidence>
<proteinExistence type="predicted"/>
<sequence>MRTAQDRNEITLSTRTYRYGIRDAFHACSTNPLWYGHVDPFLLENVQCCLDFLHAHKVQGLEQVTAVDIRDAKLKAVLALFFALSRHKQASKQRIAPPSGNAVNAVKSSNEDVSSGSVQRIAGGSSIAGDEVLSACGNKIEMTTLAANR</sequence>